<evidence type="ECO:0000313" key="2">
    <source>
        <dbReference type="EMBL" id="ESP90511.1"/>
    </source>
</evidence>
<proteinExistence type="predicted"/>
<dbReference type="EMBL" id="AUSV01000134">
    <property type="protein sequence ID" value="ESP90511.1"/>
    <property type="molecule type" value="Genomic_DNA"/>
</dbReference>
<organism evidence="2 3">
    <name type="scientific">Pseudoalteromonas luteoviolacea (strain 2ta16)</name>
    <dbReference type="NCBI Taxonomy" id="1353533"/>
    <lineage>
        <taxon>Bacteria</taxon>
        <taxon>Pseudomonadati</taxon>
        <taxon>Pseudomonadota</taxon>
        <taxon>Gammaproteobacteria</taxon>
        <taxon>Alteromonadales</taxon>
        <taxon>Pseudoalteromonadaceae</taxon>
        <taxon>Pseudoalteromonas</taxon>
    </lineage>
</organism>
<dbReference type="Proteomes" id="UP000017820">
    <property type="component" value="Unassembled WGS sequence"/>
</dbReference>
<keyword evidence="1" id="KW-0812">Transmembrane</keyword>
<evidence type="ECO:0000256" key="1">
    <source>
        <dbReference type="SAM" id="Phobius"/>
    </source>
</evidence>
<reference evidence="2 3" key="1">
    <citation type="submission" date="2013-07" db="EMBL/GenBank/DDBJ databases">
        <title>Draft genome sequence of Pseudoalteromonas luteoviolacea 2ta16.</title>
        <authorList>
            <person name="Allen E.E."/>
            <person name="Azam F."/>
            <person name="Podell S."/>
        </authorList>
    </citation>
    <scope>NUCLEOTIDE SEQUENCE [LARGE SCALE GENOMIC DNA]</scope>
    <source>
        <strain evidence="2 3">2ta16</strain>
    </source>
</reference>
<dbReference type="PATRIC" id="fig|1353533.3.peg.5037"/>
<feature type="transmembrane region" description="Helical" evidence="1">
    <location>
        <begin position="12"/>
        <end position="31"/>
    </location>
</feature>
<sequence>MQNNNQIGQSLANKAPIVVITCVVIFILLSLCSPLNWLNLLLSLGVGTLSAGLLLAYWHGKGGSYFILGLLAPMLSIVLSELPDFWALGWVISGFFCGFAIFLWLFKLLSSQR</sequence>
<keyword evidence="1" id="KW-1133">Transmembrane helix</keyword>
<comment type="caution">
    <text evidence="2">The sequence shown here is derived from an EMBL/GenBank/DDBJ whole genome shotgun (WGS) entry which is preliminary data.</text>
</comment>
<name>V4GZB0_PSEL2</name>
<dbReference type="RefSeq" id="WP_023401868.1">
    <property type="nucleotide sequence ID" value="NZ_AUSV01000134.1"/>
</dbReference>
<feature type="transmembrane region" description="Helical" evidence="1">
    <location>
        <begin position="88"/>
        <end position="106"/>
    </location>
</feature>
<keyword evidence="1" id="KW-0472">Membrane</keyword>
<evidence type="ECO:0000313" key="3">
    <source>
        <dbReference type="Proteomes" id="UP000017820"/>
    </source>
</evidence>
<gene>
    <name evidence="2" type="ORF">PL2TA16_01614</name>
</gene>
<feature type="transmembrane region" description="Helical" evidence="1">
    <location>
        <begin position="37"/>
        <end position="58"/>
    </location>
</feature>
<dbReference type="GeneID" id="29919366"/>
<accession>V4GZB0</accession>
<dbReference type="AlphaFoldDB" id="V4GZB0"/>
<protein>
    <submittedName>
        <fullName evidence="2">Uncharacterized protein</fullName>
    </submittedName>
</protein>